<dbReference type="PANTHER" id="PTHR12879:SF8">
    <property type="entry name" value="SPHINGOLIPID DELTA(4)-DESATURASE DES1"/>
    <property type="match status" value="1"/>
</dbReference>
<dbReference type="GO" id="GO:0016020">
    <property type="term" value="C:membrane"/>
    <property type="evidence" value="ECO:0007669"/>
    <property type="project" value="GOC"/>
</dbReference>
<keyword evidence="1" id="KW-0812">Transmembrane</keyword>
<dbReference type="Pfam" id="PF00487">
    <property type="entry name" value="FA_desaturase"/>
    <property type="match status" value="1"/>
</dbReference>
<sequence>MTNSQDETNEVPSPVNFLSPLSHQEISELTSRSDASGLAQTLFHGSFIGAASWAVSVTTGWLHVCSFLFLAFVVSFLFCPLHECVHQTAFKSRLLNQILASVTGFLTLRPSNHYWYYHWAHHKHTGNSEKDPELQNTMLDPDISTFSGYLIYLSSIPFWIDRIWTTFRHSFGKINDSEFYLQSDFSQLKVIREAKLYLFGYLFVGFCSYYFAFSSFLLTYWIFPSLIGQIHLRFYLLAEHKGCNFGSDIFGNTRTTMTLWLYRRLAWNMPLHAEHHAWPAVSFHCLPIVHSIVNSKLEKGTMKYCNPSGEFGYLSIHQTFLKRMMFHSKKVN</sequence>
<accession>A0A6A7G7P1</accession>
<evidence type="ECO:0000313" key="3">
    <source>
        <dbReference type="EMBL" id="LAC26053.1"/>
    </source>
</evidence>
<reference evidence="3" key="1">
    <citation type="submission" date="2017-11" db="EMBL/GenBank/DDBJ databases">
        <title>The sensing device of the deep-sea amphipod.</title>
        <authorList>
            <person name="Kobayashi H."/>
            <person name="Nagahama T."/>
            <person name="Arai W."/>
            <person name="Sasagawa Y."/>
            <person name="Umeda M."/>
            <person name="Hayashi T."/>
            <person name="Nikaido I."/>
            <person name="Watanabe H."/>
            <person name="Oguri K."/>
            <person name="Kitazato H."/>
            <person name="Fujioka K."/>
            <person name="Kido Y."/>
            <person name="Takami H."/>
        </authorList>
    </citation>
    <scope>NUCLEOTIDE SEQUENCE</scope>
    <source>
        <tissue evidence="3">Whole body</tissue>
    </source>
</reference>
<keyword evidence="1" id="KW-0472">Membrane</keyword>
<keyword evidence="1" id="KW-1133">Transmembrane helix</keyword>
<protein>
    <submittedName>
        <fullName evidence="3">Fatty acid desaturase</fullName>
    </submittedName>
</protein>
<dbReference type="PANTHER" id="PTHR12879">
    <property type="entry name" value="SPHINGOLIPID DELTA 4 DESATURASE/C-4 HYDROXYLASE PROTEIN DES2"/>
    <property type="match status" value="1"/>
</dbReference>
<dbReference type="GO" id="GO:0042284">
    <property type="term" value="F:sphingolipid delta-4 desaturase activity"/>
    <property type="evidence" value="ECO:0007669"/>
    <property type="project" value="TreeGrafter"/>
</dbReference>
<feature type="domain" description="Fatty acid desaturase" evidence="2">
    <location>
        <begin position="60"/>
        <end position="304"/>
    </location>
</feature>
<organism evidence="3">
    <name type="scientific">Hirondellea gigas</name>
    <dbReference type="NCBI Taxonomy" id="1518452"/>
    <lineage>
        <taxon>Eukaryota</taxon>
        <taxon>Metazoa</taxon>
        <taxon>Ecdysozoa</taxon>
        <taxon>Arthropoda</taxon>
        <taxon>Crustacea</taxon>
        <taxon>Multicrustacea</taxon>
        <taxon>Malacostraca</taxon>
        <taxon>Eumalacostraca</taxon>
        <taxon>Peracarida</taxon>
        <taxon>Amphipoda</taxon>
        <taxon>Amphilochidea</taxon>
        <taxon>Lysianassida</taxon>
        <taxon>Lysianassidira</taxon>
        <taxon>Lysianassoidea</taxon>
        <taxon>Lysianassidae</taxon>
        <taxon>Hirondellea</taxon>
    </lineage>
</organism>
<evidence type="ECO:0000259" key="2">
    <source>
        <dbReference type="Pfam" id="PF00487"/>
    </source>
</evidence>
<feature type="transmembrane region" description="Helical" evidence="1">
    <location>
        <begin position="61"/>
        <end position="81"/>
    </location>
</feature>
<proteinExistence type="evidence at transcript level"/>
<name>A0A6A7G7P1_9CRUS</name>
<feature type="transmembrane region" description="Helical" evidence="1">
    <location>
        <begin position="196"/>
        <end position="223"/>
    </location>
</feature>
<evidence type="ECO:0000256" key="1">
    <source>
        <dbReference type="SAM" id="Phobius"/>
    </source>
</evidence>
<dbReference type="GO" id="GO:0046513">
    <property type="term" value="P:ceramide biosynthetic process"/>
    <property type="evidence" value="ECO:0007669"/>
    <property type="project" value="TreeGrafter"/>
</dbReference>
<dbReference type="EMBL" id="IACT01006931">
    <property type="protein sequence ID" value="LAC26053.1"/>
    <property type="molecule type" value="mRNA"/>
</dbReference>
<dbReference type="InterPro" id="IPR005804">
    <property type="entry name" value="FA_desaturase_dom"/>
</dbReference>
<dbReference type="AlphaFoldDB" id="A0A6A7G7P1"/>